<reference evidence="1 3" key="2">
    <citation type="journal article" date="2018" name="Plant J.">
        <title>The Physcomitrella patens chromosome-scale assembly reveals moss genome structure and evolution.</title>
        <authorList>
            <person name="Lang D."/>
            <person name="Ullrich K.K."/>
            <person name="Murat F."/>
            <person name="Fuchs J."/>
            <person name="Jenkins J."/>
            <person name="Haas F.B."/>
            <person name="Piednoel M."/>
            <person name="Gundlach H."/>
            <person name="Van Bel M."/>
            <person name="Meyberg R."/>
            <person name="Vives C."/>
            <person name="Morata J."/>
            <person name="Symeonidi A."/>
            <person name="Hiss M."/>
            <person name="Muchero W."/>
            <person name="Kamisugi Y."/>
            <person name="Saleh O."/>
            <person name="Blanc G."/>
            <person name="Decker E.L."/>
            <person name="van Gessel N."/>
            <person name="Grimwood J."/>
            <person name="Hayes R.D."/>
            <person name="Graham S.W."/>
            <person name="Gunter L.E."/>
            <person name="McDaniel S.F."/>
            <person name="Hoernstein S.N.W."/>
            <person name="Larsson A."/>
            <person name="Li F.W."/>
            <person name="Perroud P.F."/>
            <person name="Phillips J."/>
            <person name="Ranjan P."/>
            <person name="Rokshar D.S."/>
            <person name="Rothfels C.J."/>
            <person name="Schneider L."/>
            <person name="Shu S."/>
            <person name="Stevenson D.W."/>
            <person name="Thummler F."/>
            <person name="Tillich M."/>
            <person name="Villarreal Aguilar J.C."/>
            <person name="Widiez T."/>
            <person name="Wong G.K."/>
            <person name="Wymore A."/>
            <person name="Zhang Y."/>
            <person name="Zimmer A.D."/>
            <person name="Quatrano R.S."/>
            <person name="Mayer K.F.X."/>
            <person name="Goodstein D."/>
            <person name="Casacuberta J.M."/>
            <person name="Vandepoele K."/>
            <person name="Reski R."/>
            <person name="Cuming A.C."/>
            <person name="Tuskan G.A."/>
            <person name="Maumus F."/>
            <person name="Salse J."/>
            <person name="Schmutz J."/>
            <person name="Rensing S.A."/>
        </authorList>
    </citation>
    <scope>NUCLEOTIDE SEQUENCE [LARGE SCALE GENOMIC DNA]</scope>
    <source>
        <strain evidence="2 3">cv. Gransden 2004</strain>
    </source>
</reference>
<dbReference type="InParanoid" id="A0A2K1IRV5"/>
<sequence length="214" mass="23458">MIGFSIGVNFASATGGGCGLGCALKKTGKSEVRCFCCTSTVDGYISAPVVFPVLFSSCRVSPRPFALRVPRTWNSHVNWYCRSSSTWLEDERARGEVENHPVVVWRLFHGHFLALVSFVDAKEVVTGLLCGGRGRGRRSQLSSVELMWQRSIWPDSGFGYGTRGRAMQRLDRRDRTCGAGSYWPCCEGSLGGPTECMTLEICGRVLQGTRVVCG</sequence>
<evidence type="ECO:0000313" key="3">
    <source>
        <dbReference type="Proteomes" id="UP000006727"/>
    </source>
</evidence>
<dbReference type="EMBL" id="ABEU02000021">
    <property type="protein sequence ID" value="PNR32006.1"/>
    <property type="molecule type" value="Genomic_DNA"/>
</dbReference>
<reference evidence="1 3" key="1">
    <citation type="journal article" date="2008" name="Science">
        <title>The Physcomitrella genome reveals evolutionary insights into the conquest of land by plants.</title>
        <authorList>
            <person name="Rensing S."/>
            <person name="Lang D."/>
            <person name="Zimmer A."/>
            <person name="Terry A."/>
            <person name="Salamov A."/>
            <person name="Shapiro H."/>
            <person name="Nishiyama T."/>
            <person name="Perroud P.-F."/>
            <person name="Lindquist E."/>
            <person name="Kamisugi Y."/>
            <person name="Tanahashi T."/>
            <person name="Sakakibara K."/>
            <person name="Fujita T."/>
            <person name="Oishi K."/>
            <person name="Shin-I T."/>
            <person name="Kuroki Y."/>
            <person name="Toyoda A."/>
            <person name="Suzuki Y."/>
            <person name="Hashimoto A."/>
            <person name="Yamaguchi K."/>
            <person name="Sugano A."/>
            <person name="Kohara Y."/>
            <person name="Fujiyama A."/>
            <person name="Anterola A."/>
            <person name="Aoki S."/>
            <person name="Ashton N."/>
            <person name="Barbazuk W.B."/>
            <person name="Barker E."/>
            <person name="Bennetzen J."/>
            <person name="Bezanilla M."/>
            <person name="Blankenship R."/>
            <person name="Cho S.H."/>
            <person name="Dutcher S."/>
            <person name="Estelle M."/>
            <person name="Fawcett J.A."/>
            <person name="Gundlach H."/>
            <person name="Hanada K."/>
            <person name="Heyl A."/>
            <person name="Hicks K.A."/>
            <person name="Hugh J."/>
            <person name="Lohr M."/>
            <person name="Mayer K."/>
            <person name="Melkozernov A."/>
            <person name="Murata T."/>
            <person name="Nelson D."/>
            <person name="Pils B."/>
            <person name="Prigge M."/>
            <person name="Reiss B."/>
            <person name="Renner T."/>
            <person name="Rombauts S."/>
            <person name="Rushton P."/>
            <person name="Sanderfoot A."/>
            <person name="Schween G."/>
            <person name="Shiu S.-H."/>
            <person name="Stueber K."/>
            <person name="Theodoulou F.L."/>
            <person name="Tu H."/>
            <person name="Van de Peer Y."/>
            <person name="Verrier P.J."/>
            <person name="Waters E."/>
            <person name="Wood A."/>
            <person name="Yang L."/>
            <person name="Cove D."/>
            <person name="Cuming A."/>
            <person name="Hasebe M."/>
            <person name="Lucas S."/>
            <person name="Mishler D.B."/>
            <person name="Reski R."/>
            <person name="Grigoriev I."/>
            <person name="Quatrano R.S."/>
            <person name="Boore J.L."/>
        </authorList>
    </citation>
    <scope>NUCLEOTIDE SEQUENCE [LARGE SCALE GENOMIC DNA]</scope>
    <source>
        <strain evidence="2 3">cv. Gransden 2004</strain>
    </source>
</reference>
<evidence type="ECO:0000313" key="1">
    <source>
        <dbReference type="EMBL" id="PNR32006.1"/>
    </source>
</evidence>
<name>A0A2K1IRV5_PHYPA</name>
<proteinExistence type="predicted"/>
<accession>A0A2K1IRV5</accession>
<dbReference type="Proteomes" id="UP000006727">
    <property type="component" value="Chromosome 21"/>
</dbReference>
<reference evidence="2" key="3">
    <citation type="submission" date="2020-12" db="UniProtKB">
        <authorList>
            <consortium name="EnsemblPlants"/>
        </authorList>
    </citation>
    <scope>IDENTIFICATION</scope>
</reference>
<organism evidence="1">
    <name type="scientific">Physcomitrium patens</name>
    <name type="common">Spreading-leaved earth moss</name>
    <name type="synonym">Physcomitrella patens</name>
    <dbReference type="NCBI Taxonomy" id="3218"/>
    <lineage>
        <taxon>Eukaryota</taxon>
        <taxon>Viridiplantae</taxon>
        <taxon>Streptophyta</taxon>
        <taxon>Embryophyta</taxon>
        <taxon>Bryophyta</taxon>
        <taxon>Bryophytina</taxon>
        <taxon>Bryopsida</taxon>
        <taxon>Funariidae</taxon>
        <taxon>Funariales</taxon>
        <taxon>Funariaceae</taxon>
        <taxon>Physcomitrium</taxon>
    </lineage>
</organism>
<protein>
    <submittedName>
        <fullName evidence="1 2">Uncharacterized protein</fullName>
    </submittedName>
</protein>
<dbReference type="AlphaFoldDB" id="A0A2K1IRV5"/>
<gene>
    <name evidence="1" type="ORF">PHYPA_026131</name>
</gene>
<evidence type="ECO:0000313" key="2">
    <source>
        <dbReference type="EnsemblPlants" id="Pp3c21_13970V3.1"/>
    </source>
</evidence>
<keyword evidence="3" id="KW-1185">Reference proteome</keyword>
<dbReference type="EnsemblPlants" id="Pp3c21_13970V3.1">
    <property type="protein sequence ID" value="Pp3c21_13970V3.1"/>
    <property type="gene ID" value="Pp3c21_13970"/>
</dbReference>
<dbReference type="Gramene" id="Pp3c21_13970V3.1">
    <property type="protein sequence ID" value="Pp3c21_13970V3.1"/>
    <property type="gene ID" value="Pp3c21_13970"/>
</dbReference>